<dbReference type="Pfam" id="PF12937">
    <property type="entry name" value="F-box-like"/>
    <property type="match status" value="1"/>
</dbReference>
<gene>
    <name evidence="2" type="ORF">C0Q70_05857</name>
</gene>
<dbReference type="PANTHER" id="PTHR10663:SF372">
    <property type="entry name" value="F-BOX ONLY PROTEIN 8"/>
    <property type="match status" value="1"/>
</dbReference>
<feature type="domain" description="SEC7" evidence="1">
    <location>
        <begin position="95"/>
        <end position="278"/>
    </location>
</feature>
<reference evidence="2 3" key="1">
    <citation type="submission" date="2018-04" db="EMBL/GenBank/DDBJ databases">
        <title>The genome of golden apple snail Pomacea canaliculata provides insight into stress tolerance and invasive adaptation.</title>
        <authorList>
            <person name="Liu C."/>
            <person name="Liu B."/>
            <person name="Ren Y."/>
            <person name="Zhang Y."/>
            <person name="Wang H."/>
            <person name="Li S."/>
            <person name="Jiang F."/>
            <person name="Yin L."/>
            <person name="Zhang G."/>
            <person name="Qian W."/>
            <person name="Fan W."/>
        </authorList>
    </citation>
    <scope>NUCLEOTIDE SEQUENCE [LARGE SCALE GENOMIC DNA]</scope>
    <source>
        <strain evidence="2">SZHN2017</strain>
        <tissue evidence="2">Muscle</tissue>
    </source>
</reference>
<dbReference type="Proteomes" id="UP000245119">
    <property type="component" value="Linkage Group LG3"/>
</dbReference>
<dbReference type="InterPro" id="IPR048003">
    <property type="entry name" value="FBXO8_F-box"/>
</dbReference>
<dbReference type="OrthoDB" id="430364at2759"/>
<dbReference type="InterPro" id="IPR023394">
    <property type="entry name" value="Sec7_C_sf"/>
</dbReference>
<dbReference type="STRING" id="400727.A0A2T7PMD6"/>
<dbReference type="InterPro" id="IPR035999">
    <property type="entry name" value="Sec7_dom_sf"/>
</dbReference>
<dbReference type="Gene3D" id="1.10.220.20">
    <property type="match status" value="1"/>
</dbReference>
<dbReference type="EMBL" id="PZQS01000003">
    <property type="protein sequence ID" value="PVD34581.1"/>
    <property type="molecule type" value="Genomic_DNA"/>
</dbReference>
<comment type="caution">
    <text evidence="2">The sequence shown here is derived from an EMBL/GenBank/DDBJ whole genome shotgun (WGS) entry which is preliminary data.</text>
</comment>
<organism evidence="2 3">
    <name type="scientific">Pomacea canaliculata</name>
    <name type="common">Golden apple snail</name>
    <dbReference type="NCBI Taxonomy" id="400727"/>
    <lineage>
        <taxon>Eukaryota</taxon>
        <taxon>Metazoa</taxon>
        <taxon>Spiralia</taxon>
        <taxon>Lophotrochozoa</taxon>
        <taxon>Mollusca</taxon>
        <taxon>Gastropoda</taxon>
        <taxon>Caenogastropoda</taxon>
        <taxon>Architaenioglossa</taxon>
        <taxon>Ampullarioidea</taxon>
        <taxon>Ampullariidae</taxon>
        <taxon>Pomacea</taxon>
    </lineage>
</organism>
<dbReference type="SUPFAM" id="SSF81383">
    <property type="entry name" value="F-box domain"/>
    <property type="match status" value="1"/>
</dbReference>
<dbReference type="AlphaFoldDB" id="A0A2T7PMD6"/>
<evidence type="ECO:0000313" key="3">
    <source>
        <dbReference type="Proteomes" id="UP000245119"/>
    </source>
</evidence>
<dbReference type="Pfam" id="PF01369">
    <property type="entry name" value="Sec7"/>
    <property type="match status" value="1"/>
</dbReference>
<proteinExistence type="predicted"/>
<dbReference type="GO" id="GO:0032012">
    <property type="term" value="P:regulation of ARF protein signal transduction"/>
    <property type="evidence" value="ECO:0007669"/>
    <property type="project" value="InterPro"/>
</dbReference>
<dbReference type="InterPro" id="IPR001810">
    <property type="entry name" value="F-box_dom"/>
</dbReference>
<evidence type="ECO:0000259" key="1">
    <source>
        <dbReference type="PROSITE" id="PS50190"/>
    </source>
</evidence>
<dbReference type="PROSITE" id="PS50190">
    <property type="entry name" value="SEC7"/>
    <property type="match status" value="1"/>
</dbReference>
<dbReference type="CDD" id="cd22088">
    <property type="entry name" value="F-box_FBXO8"/>
    <property type="match status" value="1"/>
</dbReference>
<name>A0A2T7PMD6_POMCA</name>
<dbReference type="SUPFAM" id="SSF48425">
    <property type="entry name" value="Sec7 domain"/>
    <property type="match status" value="1"/>
</dbReference>
<evidence type="ECO:0000313" key="2">
    <source>
        <dbReference type="EMBL" id="PVD34581.1"/>
    </source>
</evidence>
<dbReference type="SMART" id="SM00222">
    <property type="entry name" value="Sec7"/>
    <property type="match status" value="1"/>
</dbReference>
<dbReference type="Gene3D" id="1.20.1280.50">
    <property type="match status" value="1"/>
</dbReference>
<dbReference type="GO" id="GO:0005085">
    <property type="term" value="F:guanyl-nucleotide exchange factor activity"/>
    <property type="evidence" value="ECO:0007669"/>
    <property type="project" value="InterPro"/>
</dbReference>
<dbReference type="Gene3D" id="1.10.1000.11">
    <property type="entry name" value="Arf Nucleotide-binding Site Opener,domain 2"/>
    <property type="match status" value="1"/>
</dbReference>
<dbReference type="PANTHER" id="PTHR10663">
    <property type="entry name" value="GUANYL-NUCLEOTIDE EXCHANGE FACTOR"/>
    <property type="match status" value="1"/>
</dbReference>
<accession>A0A2T7PMD6</accession>
<dbReference type="InterPro" id="IPR000904">
    <property type="entry name" value="Sec7_dom"/>
</dbReference>
<keyword evidence="3" id="KW-1185">Reference proteome</keyword>
<sequence>MGQVLQRLYSLEQQECHGLAQLKGKGSKTSSCQQDCFPDLCELPPELGLTVLSYLNPTDLCLAACVWEHLANDQHLWYGLCRNSWGSVSIYSHMSSVPDMTYKRLFLILDEASLTFNTNPFVAIDGLIERHVLDENAMEIARFLHTSKRLWPCKKREYLEVRQDVFQQLVRLQNFENQFLPNALRQFFHEISAPRTRGEYLSAMIEGFSERFCSCNPSLGLNKDTVCVLCYSLIMLSVDLTSPHVKNKMSKREFIKNTCRAAQGVSGDFAGHLYDNIYLIGHVASSPHS</sequence>
<protein>
    <recommendedName>
        <fullName evidence="1">SEC7 domain-containing protein</fullName>
    </recommendedName>
</protein>
<dbReference type="OMA" id="NANPHEG"/>
<dbReference type="InterPro" id="IPR036047">
    <property type="entry name" value="F-box-like_dom_sf"/>
</dbReference>